<evidence type="ECO:0000313" key="2">
    <source>
        <dbReference type="Proteomes" id="UP000008037"/>
    </source>
</evidence>
<evidence type="ECO:0000313" key="1">
    <source>
        <dbReference type="EMBL" id="AFU57864.1"/>
    </source>
</evidence>
<sequence>MKRKRRTDPAVITYALYLYFNSRSFRLWQPNPWHQSREGAM</sequence>
<dbReference type="InParanoid" id="K0IMF7"/>
<organism evidence="1 2">
    <name type="scientific">Nitrososphaera gargensis (strain Ga9.2)</name>
    <dbReference type="NCBI Taxonomy" id="1237085"/>
    <lineage>
        <taxon>Archaea</taxon>
        <taxon>Nitrososphaerota</taxon>
        <taxon>Nitrososphaeria</taxon>
        <taxon>Nitrososphaerales</taxon>
        <taxon>Nitrososphaeraceae</taxon>
        <taxon>Nitrososphaera</taxon>
    </lineage>
</organism>
<proteinExistence type="predicted"/>
<keyword evidence="2" id="KW-1185">Reference proteome</keyword>
<reference evidence="1 2" key="1">
    <citation type="journal article" date="2012" name="Environ. Microbiol.">
        <title>The genome of the ammonia-oxidizing Candidatus Nitrososphaera gargensis: insights into metabolic versatility and environmental adaptations.</title>
        <authorList>
            <person name="Spang A."/>
            <person name="Poehlein A."/>
            <person name="Offre P."/>
            <person name="Zumbragel S."/>
            <person name="Haider S."/>
            <person name="Rychlik N."/>
            <person name="Nowka B."/>
            <person name="Schmeisser C."/>
            <person name="Lebedeva E.V."/>
            <person name="Rattei T."/>
            <person name="Bohm C."/>
            <person name="Schmid M."/>
            <person name="Galushko A."/>
            <person name="Hatzenpichler R."/>
            <person name="Weinmaier T."/>
            <person name="Daniel R."/>
            <person name="Schleper C."/>
            <person name="Spieck E."/>
            <person name="Streit W."/>
            <person name="Wagner M."/>
        </authorList>
    </citation>
    <scope>NUCLEOTIDE SEQUENCE [LARGE SCALE GENOMIC DNA]</scope>
    <source>
        <strain evidence="2">Ga9.2</strain>
    </source>
</reference>
<name>K0IMF7_NITGG</name>
<dbReference type="STRING" id="1237085.Ngar_c09220"/>
<dbReference type="AlphaFoldDB" id="K0IMF7"/>
<protein>
    <submittedName>
        <fullName evidence="1">Uncharacterized protein</fullName>
    </submittedName>
</protein>
<dbReference type="BioCyc" id="CNIT1237085:G1324-920-MONOMER"/>
<accession>K0IMF7</accession>
<gene>
    <name evidence="1" type="ordered locus">Ngar_c09220</name>
</gene>
<dbReference type="Proteomes" id="UP000008037">
    <property type="component" value="Chromosome"/>
</dbReference>
<dbReference type="KEGG" id="nga:Ngar_c09220"/>
<dbReference type="EMBL" id="CP002408">
    <property type="protein sequence ID" value="AFU57864.1"/>
    <property type="molecule type" value="Genomic_DNA"/>
</dbReference>
<dbReference type="HOGENOM" id="CLU_3263938_0_0_2"/>